<evidence type="ECO:0000256" key="1">
    <source>
        <dbReference type="SAM" id="MobiDB-lite"/>
    </source>
</evidence>
<accession>E9CZI7</accession>
<feature type="compositionally biased region" description="Polar residues" evidence="1">
    <location>
        <begin position="97"/>
        <end position="107"/>
    </location>
</feature>
<sequence>MAEKQTVGVRQQRRETGFNELLRTTRNLTNFRNGHLVLQRPLSNHPPLHVYVIPNGSDMIVPFPSDGPRGRQAVQVPIERCTDRGRQTRLEEDPSGRPSSVSLTTADSAEERSGECPAVPAVPAAPAQPST</sequence>
<feature type="compositionally biased region" description="Basic and acidic residues" evidence="1">
    <location>
        <begin position="80"/>
        <end position="95"/>
    </location>
</feature>
<keyword evidence="3" id="KW-1185">Reference proteome</keyword>
<dbReference type="HOGENOM" id="CLU_1927415_0_0_1"/>
<dbReference type="Proteomes" id="UP000002497">
    <property type="component" value="Unassembled WGS sequence"/>
</dbReference>
<feature type="compositionally biased region" description="Low complexity" evidence="1">
    <location>
        <begin position="117"/>
        <end position="131"/>
    </location>
</feature>
<dbReference type="AlphaFoldDB" id="E9CZI7"/>
<organism evidence="3">
    <name type="scientific">Coccidioides posadasii (strain RMSCC 757 / Silveira)</name>
    <name type="common">Valley fever fungus</name>
    <dbReference type="NCBI Taxonomy" id="443226"/>
    <lineage>
        <taxon>Eukaryota</taxon>
        <taxon>Fungi</taxon>
        <taxon>Dikarya</taxon>
        <taxon>Ascomycota</taxon>
        <taxon>Pezizomycotina</taxon>
        <taxon>Eurotiomycetes</taxon>
        <taxon>Eurotiomycetidae</taxon>
        <taxon>Onygenales</taxon>
        <taxon>Onygenaceae</taxon>
        <taxon>Coccidioides</taxon>
    </lineage>
</organism>
<feature type="region of interest" description="Disordered" evidence="1">
    <location>
        <begin position="62"/>
        <end position="131"/>
    </location>
</feature>
<reference evidence="3" key="2">
    <citation type="submission" date="2010-03" db="EMBL/GenBank/DDBJ databases">
        <title>The genome sequence of Coccidioides posadasii strain Silveira.</title>
        <authorList>
            <consortium name="The Broad Institute Genome Sequencing Center for Infectious Disease"/>
            <person name="Neafsey D."/>
            <person name="Orbach M."/>
            <person name="Henn M.R."/>
            <person name="Cole G.T."/>
            <person name="Galgiani J."/>
            <person name="Gardner M.J."/>
            <person name="Kirkland T.N."/>
            <person name="Taylor J.W."/>
            <person name="Young S.K."/>
            <person name="Zeng Q."/>
            <person name="Koehrsen M."/>
            <person name="Alvarado L."/>
            <person name="Berlin A."/>
            <person name="Borenstein D."/>
            <person name="Chapman S.B."/>
            <person name="Chen Z."/>
            <person name="Engels R."/>
            <person name="Freedman E."/>
            <person name="Gellesch M."/>
            <person name="Goldberg J."/>
            <person name="Griggs A."/>
            <person name="Gujja S."/>
            <person name="Heilman E."/>
            <person name="Heiman D."/>
            <person name="Howarth C."/>
            <person name="Jen D."/>
            <person name="Larson L."/>
            <person name="Mehta T."/>
            <person name="Neiman D."/>
            <person name="Park D."/>
            <person name="Pearson M."/>
            <person name="Richards J."/>
            <person name="Roberts A."/>
            <person name="Saif S."/>
            <person name="Shea T."/>
            <person name="Shenoy N."/>
            <person name="Sisk P."/>
            <person name="Stolte C."/>
            <person name="Sykes S."/>
            <person name="Walk T."/>
            <person name="White J."/>
            <person name="Yandava C."/>
            <person name="Haas B."/>
            <person name="Nusbaum C."/>
            <person name="Birren B."/>
        </authorList>
    </citation>
    <scope>NUCLEOTIDE SEQUENCE [LARGE SCALE GENOMIC DNA]</scope>
    <source>
        <strain evidence="3">RMSCC 757 / Silveira</strain>
    </source>
</reference>
<proteinExistence type="predicted"/>
<name>E9CZI7_COCPS</name>
<dbReference type="EMBL" id="GL636488">
    <property type="protein sequence ID" value="EFW20631.1"/>
    <property type="molecule type" value="Genomic_DNA"/>
</dbReference>
<dbReference type="VEuPathDB" id="FungiDB:CPSG_02474"/>
<evidence type="ECO:0000313" key="3">
    <source>
        <dbReference type="Proteomes" id="UP000002497"/>
    </source>
</evidence>
<evidence type="ECO:0000313" key="2">
    <source>
        <dbReference type="EMBL" id="EFW20631.1"/>
    </source>
</evidence>
<reference evidence="3" key="1">
    <citation type="journal article" date="2010" name="Genome Res.">
        <title>Population genomic sequencing of Coccidioides fungi reveals recent hybridization and transposon control.</title>
        <authorList>
            <person name="Neafsey D.E."/>
            <person name="Barker B.M."/>
            <person name="Sharpton T.J."/>
            <person name="Stajich J.E."/>
            <person name="Park D.J."/>
            <person name="Whiston E."/>
            <person name="Hung C.-Y."/>
            <person name="McMahan C."/>
            <person name="White J."/>
            <person name="Sykes S."/>
            <person name="Heiman D."/>
            <person name="Young S."/>
            <person name="Zeng Q."/>
            <person name="Abouelleil A."/>
            <person name="Aftuck L."/>
            <person name="Bessette D."/>
            <person name="Brown A."/>
            <person name="FitzGerald M."/>
            <person name="Lui A."/>
            <person name="Macdonald J.P."/>
            <person name="Priest M."/>
            <person name="Orbach M.J."/>
            <person name="Galgiani J.N."/>
            <person name="Kirkland T.N."/>
            <person name="Cole G.T."/>
            <person name="Birren B.W."/>
            <person name="Henn M.R."/>
            <person name="Taylor J.W."/>
            <person name="Rounsley S.D."/>
        </authorList>
    </citation>
    <scope>NUCLEOTIDE SEQUENCE [LARGE SCALE GENOMIC DNA]</scope>
    <source>
        <strain evidence="3">RMSCC 757 / Silveira</strain>
    </source>
</reference>
<protein>
    <submittedName>
        <fullName evidence="2">Uncharacterized protein</fullName>
    </submittedName>
</protein>
<gene>
    <name evidence="2" type="ORF">CPSG_02474</name>
</gene>